<dbReference type="SMART" id="SM00385">
    <property type="entry name" value="CYCLIN"/>
    <property type="match status" value="2"/>
</dbReference>
<dbReference type="InterPro" id="IPR006671">
    <property type="entry name" value="Cyclin_N"/>
</dbReference>
<dbReference type="GO" id="GO:0051301">
    <property type="term" value="P:cell division"/>
    <property type="evidence" value="ECO:0007669"/>
    <property type="project" value="UniProtKB-KW"/>
</dbReference>
<organism evidence="7 8">
    <name type="scientific">Allacma fusca</name>
    <dbReference type="NCBI Taxonomy" id="39272"/>
    <lineage>
        <taxon>Eukaryota</taxon>
        <taxon>Metazoa</taxon>
        <taxon>Ecdysozoa</taxon>
        <taxon>Arthropoda</taxon>
        <taxon>Hexapoda</taxon>
        <taxon>Collembola</taxon>
        <taxon>Symphypleona</taxon>
        <taxon>Sminthuridae</taxon>
        <taxon>Allacma</taxon>
    </lineage>
</organism>
<sequence length="357" mass="39487">MQPQVMLTEGDLADDIPGNLPCCQPQIPVLAELLCSEPSNDDLMGSVRQPEDLDDTSVQSYFDPVLLHHTEVVSRLKLLESRMEKPHDYFRNGAKEEILPYMRKVVASWMLEVCEEQRCDEAVFPLAVAILDRFLATSTIKKEQLQLVACVCLLLASKTRQCNYFSLDLLSWYTDNSVSPQSLRSWELMILSQLNWDVNVITATDFVDFLLVRTPGQPMFHSKNSLLIRRHAITFIALCSTEPRFVGLQPSLIAASAIYTALKGVRRSDSTLANELAHMASVTLEQLISISSSIEQVISTEIAAIEQQTIDLPLTKNMNGPGSSISGVAMSSTAPKMSCGISVSGHNTPTDVQDIIV</sequence>
<dbReference type="FunFam" id="1.10.472.10:FF:000003">
    <property type="entry name" value="G1/S-specific cyclin-D2"/>
    <property type="match status" value="1"/>
</dbReference>
<name>A0A8J2L1D9_9HEXA</name>
<evidence type="ECO:0000256" key="2">
    <source>
        <dbReference type="ARBA" id="ARBA00023127"/>
    </source>
</evidence>
<dbReference type="Proteomes" id="UP000708208">
    <property type="component" value="Unassembled WGS sequence"/>
</dbReference>
<evidence type="ECO:0000256" key="3">
    <source>
        <dbReference type="ARBA" id="ARBA00023306"/>
    </source>
</evidence>
<keyword evidence="3" id="KW-0131">Cell cycle</keyword>
<dbReference type="Pfam" id="PF02984">
    <property type="entry name" value="Cyclin_C"/>
    <property type="match status" value="1"/>
</dbReference>
<evidence type="ECO:0000259" key="5">
    <source>
        <dbReference type="SMART" id="SM00385"/>
    </source>
</evidence>
<dbReference type="Pfam" id="PF00134">
    <property type="entry name" value="Cyclin_N"/>
    <property type="match status" value="1"/>
</dbReference>
<keyword evidence="8" id="KW-1185">Reference proteome</keyword>
<dbReference type="InterPro" id="IPR013763">
    <property type="entry name" value="Cyclin-like_dom"/>
</dbReference>
<keyword evidence="1" id="KW-0132">Cell division</keyword>
<reference evidence="7" key="1">
    <citation type="submission" date="2021-06" db="EMBL/GenBank/DDBJ databases">
        <authorList>
            <person name="Hodson N. C."/>
            <person name="Mongue J. A."/>
            <person name="Jaron S. K."/>
        </authorList>
    </citation>
    <scope>NUCLEOTIDE SEQUENCE</scope>
</reference>
<dbReference type="PANTHER" id="PTHR10177">
    <property type="entry name" value="CYCLINS"/>
    <property type="match status" value="1"/>
</dbReference>
<dbReference type="PROSITE" id="PS00292">
    <property type="entry name" value="CYCLINS"/>
    <property type="match status" value="1"/>
</dbReference>
<dbReference type="InterPro" id="IPR039361">
    <property type="entry name" value="Cyclin"/>
</dbReference>
<dbReference type="GO" id="GO:0000278">
    <property type="term" value="P:mitotic cell cycle"/>
    <property type="evidence" value="ECO:0007669"/>
    <property type="project" value="UniProtKB-ARBA"/>
</dbReference>
<feature type="domain" description="Cyclin-like" evidence="5">
    <location>
        <begin position="108"/>
        <end position="192"/>
    </location>
</feature>
<feature type="domain" description="Cyclin-like" evidence="5">
    <location>
        <begin position="209"/>
        <end position="296"/>
    </location>
</feature>
<accession>A0A8J2L1D9</accession>
<feature type="domain" description="Cyclin C-terminal" evidence="6">
    <location>
        <begin position="201"/>
        <end position="334"/>
    </location>
</feature>
<dbReference type="InterPro" id="IPR048258">
    <property type="entry name" value="Cyclins_cyclin-box"/>
</dbReference>
<dbReference type="SMART" id="SM01332">
    <property type="entry name" value="Cyclin_C"/>
    <property type="match status" value="1"/>
</dbReference>
<evidence type="ECO:0000313" key="7">
    <source>
        <dbReference type="EMBL" id="CAG7823390.1"/>
    </source>
</evidence>
<evidence type="ECO:0000256" key="4">
    <source>
        <dbReference type="RuleBase" id="RU000383"/>
    </source>
</evidence>
<evidence type="ECO:0000313" key="8">
    <source>
        <dbReference type="Proteomes" id="UP000708208"/>
    </source>
</evidence>
<comment type="similarity">
    <text evidence="4">Belongs to the cyclin family.</text>
</comment>
<proteinExistence type="inferred from homology"/>
<gene>
    <name evidence="7" type="ORF">AFUS01_LOCUS33610</name>
</gene>
<comment type="caution">
    <text evidence="7">The sequence shown here is derived from an EMBL/GenBank/DDBJ whole genome shotgun (WGS) entry which is preliminary data.</text>
</comment>
<dbReference type="EMBL" id="CAJVCH010529340">
    <property type="protein sequence ID" value="CAG7823390.1"/>
    <property type="molecule type" value="Genomic_DNA"/>
</dbReference>
<dbReference type="OrthoDB" id="306099at2759"/>
<evidence type="ECO:0000256" key="1">
    <source>
        <dbReference type="ARBA" id="ARBA00022618"/>
    </source>
</evidence>
<dbReference type="InterPro" id="IPR004367">
    <property type="entry name" value="Cyclin_C-dom"/>
</dbReference>
<evidence type="ECO:0000259" key="6">
    <source>
        <dbReference type="SMART" id="SM01332"/>
    </source>
</evidence>
<dbReference type="CDD" id="cd20516">
    <property type="entry name" value="CYCLIN_CCND_rpt2"/>
    <property type="match status" value="1"/>
</dbReference>
<keyword evidence="2 4" id="KW-0195">Cyclin</keyword>
<protein>
    <submittedName>
        <fullName evidence="7">Uncharacterized protein</fullName>
    </submittedName>
</protein>
<dbReference type="AlphaFoldDB" id="A0A8J2L1D9"/>